<dbReference type="RefSeq" id="WP_129971405.1">
    <property type="nucleotide sequence ID" value="NZ_JACCEW010000008.1"/>
</dbReference>
<name>A0A853FGB1_9BURK</name>
<dbReference type="EMBL" id="JACCEW010000008">
    <property type="protein sequence ID" value="NYT38917.1"/>
    <property type="molecule type" value="Genomic_DNA"/>
</dbReference>
<protein>
    <submittedName>
        <fullName evidence="1">Uncharacterized protein</fullName>
    </submittedName>
</protein>
<dbReference type="AlphaFoldDB" id="A0A853FGB1"/>
<reference evidence="1 2" key="1">
    <citation type="submission" date="2020-07" db="EMBL/GenBank/DDBJ databases">
        <title>Taxonomic revisions and descriptions of new bacterial species based on genomic comparisons in the high-G+C-content subgroup of the family Alcaligenaceae.</title>
        <authorList>
            <person name="Szabo A."/>
            <person name="Felfoldi T."/>
        </authorList>
    </citation>
    <scope>NUCLEOTIDE SEQUENCE [LARGE SCALE GENOMIC DNA]</scope>
    <source>
        <strain evidence="1 2">DSM 25264</strain>
    </source>
</reference>
<organism evidence="1 2">
    <name type="scientific">Allopusillimonas soli</name>
    <dbReference type="NCBI Taxonomy" id="659016"/>
    <lineage>
        <taxon>Bacteria</taxon>
        <taxon>Pseudomonadati</taxon>
        <taxon>Pseudomonadota</taxon>
        <taxon>Betaproteobacteria</taxon>
        <taxon>Burkholderiales</taxon>
        <taxon>Alcaligenaceae</taxon>
        <taxon>Allopusillimonas</taxon>
    </lineage>
</organism>
<proteinExistence type="predicted"/>
<keyword evidence="2" id="KW-1185">Reference proteome</keyword>
<gene>
    <name evidence="1" type="ORF">H0A68_18735</name>
</gene>
<evidence type="ECO:0000313" key="2">
    <source>
        <dbReference type="Proteomes" id="UP000580517"/>
    </source>
</evidence>
<dbReference type="Proteomes" id="UP000580517">
    <property type="component" value="Unassembled WGS sequence"/>
</dbReference>
<sequence length="108" mass="12381">MTTNNIPSRWYVVGRRGMATLCQNEADAKNLVDEYDNCWPNDAPHVAVQLAPVQSAMPADEWLKEHERLVLAYKDAVFDTTGFFLDNRRAAFDSVMAHARRRIEGERK</sequence>
<evidence type="ECO:0000313" key="1">
    <source>
        <dbReference type="EMBL" id="NYT38917.1"/>
    </source>
</evidence>
<comment type="caution">
    <text evidence="1">The sequence shown here is derived from an EMBL/GenBank/DDBJ whole genome shotgun (WGS) entry which is preliminary data.</text>
</comment>
<accession>A0A853FGB1</accession>